<evidence type="ECO:0000313" key="4">
    <source>
        <dbReference type="Proteomes" id="UP000548304"/>
    </source>
</evidence>
<reference evidence="3 4" key="1">
    <citation type="submission" date="2020-07" db="EMBL/GenBank/DDBJ databases">
        <title>Genomic Encyclopedia of Type Strains, Phase III (KMG-III): the genomes of soil and plant-associated and newly described type strains.</title>
        <authorList>
            <person name="Whitman W."/>
        </authorList>
    </citation>
    <scope>NUCLEOTIDE SEQUENCE [LARGE SCALE GENOMIC DNA]</scope>
    <source>
        <strain evidence="3 4">CECT 8576</strain>
    </source>
</reference>
<feature type="transmembrane region" description="Helical" evidence="1">
    <location>
        <begin position="48"/>
        <end position="68"/>
    </location>
</feature>
<keyword evidence="1" id="KW-0472">Membrane</keyword>
<name>A0A852Z2K3_9ACTN</name>
<protein>
    <recommendedName>
        <fullName evidence="2">Low molecular weight protein antigen 6 PH domain-containing protein</fullName>
    </recommendedName>
</protein>
<feature type="transmembrane region" description="Helical" evidence="1">
    <location>
        <begin position="23"/>
        <end position="42"/>
    </location>
</feature>
<keyword evidence="1" id="KW-0812">Transmembrane</keyword>
<dbReference type="InterPro" id="IPR019692">
    <property type="entry name" value="CFP-6_PH"/>
</dbReference>
<evidence type="ECO:0000259" key="2">
    <source>
        <dbReference type="Pfam" id="PF10756"/>
    </source>
</evidence>
<accession>A0A852Z2K3</accession>
<sequence length="150" mass="15838">MRQADDGGGAEPGGSLRWSTSPALIGIGWVLACALGLSPLLTGNAVDTAFVTAGALLLAAASGCLTYLRPRLRADSAGIAVRTLGGAHSWPWERVSVRISRSRRLGRETPVLELDVPEADVLGGLLVLGRFDLGTEPAEVAEQLERLRRR</sequence>
<evidence type="ECO:0000256" key="1">
    <source>
        <dbReference type="SAM" id="Phobius"/>
    </source>
</evidence>
<gene>
    <name evidence="3" type="ORF">FHR84_004136</name>
</gene>
<organism evidence="3 4">
    <name type="scientific">Actinopolyspora biskrensis</name>
    <dbReference type="NCBI Taxonomy" id="1470178"/>
    <lineage>
        <taxon>Bacteria</taxon>
        <taxon>Bacillati</taxon>
        <taxon>Actinomycetota</taxon>
        <taxon>Actinomycetes</taxon>
        <taxon>Actinopolysporales</taxon>
        <taxon>Actinopolysporaceae</taxon>
        <taxon>Actinopolyspora</taxon>
    </lineage>
</organism>
<feature type="domain" description="Low molecular weight protein antigen 6 PH" evidence="2">
    <location>
        <begin position="69"/>
        <end position="149"/>
    </location>
</feature>
<evidence type="ECO:0000313" key="3">
    <source>
        <dbReference type="EMBL" id="NYH80768.1"/>
    </source>
</evidence>
<dbReference type="PROSITE" id="PS51257">
    <property type="entry name" value="PROKAR_LIPOPROTEIN"/>
    <property type="match status" value="1"/>
</dbReference>
<comment type="caution">
    <text evidence="3">The sequence shown here is derived from an EMBL/GenBank/DDBJ whole genome shotgun (WGS) entry which is preliminary data.</text>
</comment>
<dbReference type="Pfam" id="PF10756">
    <property type="entry name" value="bPH_6"/>
    <property type="match status" value="1"/>
</dbReference>
<dbReference type="Proteomes" id="UP000548304">
    <property type="component" value="Unassembled WGS sequence"/>
</dbReference>
<keyword evidence="1" id="KW-1133">Transmembrane helix</keyword>
<keyword evidence="4" id="KW-1185">Reference proteome</keyword>
<dbReference type="AlphaFoldDB" id="A0A852Z2K3"/>
<dbReference type="RefSeq" id="WP_218863499.1">
    <property type="nucleotide sequence ID" value="NZ_JACBYW010000009.1"/>
</dbReference>
<dbReference type="EMBL" id="JACBYW010000009">
    <property type="protein sequence ID" value="NYH80768.1"/>
    <property type="molecule type" value="Genomic_DNA"/>
</dbReference>
<proteinExistence type="predicted"/>